<reference evidence="1 2" key="1">
    <citation type="journal article" date="2020" name="Biotechnol. Biofuels">
        <title>New insights from the biogas microbiome by comprehensive genome-resolved metagenomics of nearly 1600 species originating from multiple anaerobic digesters.</title>
        <authorList>
            <person name="Campanaro S."/>
            <person name="Treu L."/>
            <person name="Rodriguez-R L.M."/>
            <person name="Kovalovszki A."/>
            <person name="Ziels R.M."/>
            <person name="Maus I."/>
            <person name="Zhu X."/>
            <person name="Kougias P.G."/>
            <person name="Basile A."/>
            <person name="Luo G."/>
            <person name="Schluter A."/>
            <person name="Konstantinidis K.T."/>
            <person name="Angelidaki I."/>
        </authorList>
    </citation>
    <scope>NUCLEOTIDE SEQUENCE [LARGE SCALE GENOMIC DNA]</scope>
    <source>
        <strain evidence="1">AS27yjCOA_165</strain>
    </source>
</reference>
<protein>
    <submittedName>
        <fullName evidence="1">Uncharacterized protein</fullName>
    </submittedName>
</protein>
<comment type="caution">
    <text evidence="1">The sequence shown here is derived from an EMBL/GenBank/DDBJ whole genome shotgun (WGS) entry which is preliminary data.</text>
</comment>
<gene>
    <name evidence="1" type="ORF">GYA27_00895</name>
</gene>
<proteinExistence type="predicted"/>
<dbReference type="EMBL" id="JAAZNL010000007">
    <property type="protein sequence ID" value="NMB69747.1"/>
    <property type="molecule type" value="Genomic_DNA"/>
</dbReference>
<organism evidence="1 2">
    <name type="scientific">candidate division WWE3 bacterium</name>
    <dbReference type="NCBI Taxonomy" id="2053526"/>
    <lineage>
        <taxon>Bacteria</taxon>
        <taxon>Katanobacteria</taxon>
    </lineage>
</organism>
<name>A0A7X9DKF8_UNCKA</name>
<sequence length="399" mass="44919">MSNIYTTQPEIRFSEAPVSPQKPEVMEKVLELTTLEAIDGAENLPRNIVYEFGTKITEKILKGTGSLEICVGDRGLVVIPETHTVLIPAHSGPYAERWLRSPWQDAIANFEDSFLTLKIVPATDFKTARRDGGLDSEDVEGLTVERLQKDSTVNLKGIFGDDLNEIVDRKTYSRVKSLVAAGLQRGLLKEEVGEPHQRLSPTDIHDISELTPKEIVSYYQRMYKGPQTGADNTGIGILEEGVKGNAMSAEDSYLLEESGFNAEIVTPKTNLMEGVIDERISLANMYIEPILSEINSEINKLNKESNRQIYVPLDSEDLIGTLLYKKNEQKYTGREFRDNLLPIVLSPEVRIFRGHRGVFEEDTLVVIKTDDGWKAHFFEGRGRVESLGDRIDYWLEKKA</sequence>
<accession>A0A7X9DKF8</accession>
<evidence type="ECO:0000313" key="1">
    <source>
        <dbReference type="EMBL" id="NMB69747.1"/>
    </source>
</evidence>
<dbReference type="Proteomes" id="UP000526033">
    <property type="component" value="Unassembled WGS sequence"/>
</dbReference>
<evidence type="ECO:0000313" key="2">
    <source>
        <dbReference type="Proteomes" id="UP000526033"/>
    </source>
</evidence>
<dbReference type="AlphaFoldDB" id="A0A7X9DKF8"/>